<gene>
    <name evidence="1" type="ORF">SAMN04489796_111122</name>
</gene>
<accession>A0A1G8KWT2</accession>
<reference evidence="2" key="1">
    <citation type="submission" date="2016-10" db="EMBL/GenBank/DDBJ databases">
        <authorList>
            <person name="Varghese N."/>
            <person name="Submissions S."/>
        </authorList>
    </citation>
    <scope>NUCLEOTIDE SEQUENCE [LARGE SCALE GENOMIC DNA]</scope>
    <source>
        <strain evidence="2">DSM 15363</strain>
    </source>
</reference>
<evidence type="ECO:0000313" key="2">
    <source>
        <dbReference type="Proteomes" id="UP000199492"/>
    </source>
</evidence>
<sequence>MKYSFTKFDNKEYYKNSTTSEVKSLVYKIRNQASNSPFLNFDISELIFTHLPLTKMKYNEEELKETIFDATWYFRKGNEEKIFEIITEKLKASR</sequence>
<dbReference type="Proteomes" id="UP000199492">
    <property type="component" value="Unassembled WGS sequence"/>
</dbReference>
<organism evidence="1 2">
    <name type="scientific">Winogradskyella thalassocola</name>
    <dbReference type="NCBI Taxonomy" id="262004"/>
    <lineage>
        <taxon>Bacteria</taxon>
        <taxon>Pseudomonadati</taxon>
        <taxon>Bacteroidota</taxon>
        <taxon>Flavobacteriia</taxon>
        <taxon>Flavobacteriales</taxon>
        <taxon>Flavobacteriaceae</taxon>
        <taxon>Winogradskyella</taxon>
    </lineage>
</organism>
<evidence type="ECO:0000313" key="1">
    <source>
        <dbReference type="EMBL" id="SDI47370.1"/>
    </source>
</evidence>
<protein>
    <submittedName>
        <fullName evidence="1">Uncharacterized protein</fullName>
    </submittedName>
</protein>
<dbReference type="EMBL" id="FNCZ01000011">
    <property type="protein sequence ID" value="SDI47370.1"/>
    <property type="molecule type" value="Genomic_DNA"/>
</dbReference>
<proteinExistence type="predicted"/>
<keyword evidence="2" id="KW-1185">Reference proteome</keyword>
<dbReference type="RefSeq" id="WP_092470737.1">
    <property type="nucleotide sequence ID" value="NZ_FNCZ01000011.1"/>
</dbReference>
<dbReference type="AlphaFoldDB" id="A0A1G8KWT2"/>
<name>A0A1G8KWT2_9FLAO</name>